<dbReference type="RefSeq" id="XP_052748553.1">
    <property type="nucleotide sequence ID" value="XM_052892593.1"/>
</dbReference>
<keyword evidence="3" id="KW-0548">Nucleotidyltransferase</keyword>
<feature type="domain" description="Reverse transcriptase" evidence="8">
    <location>
        <begin position="1"/>
        <end position="181"/>
    </location>
</feature>
<dbReference type="InterPro" id="IPR001584">
    <property type="entry name" value="Integrase_cat-core"/>
</dbReference>
<evidence type="ECO:0000256" key="1">
    <source>
        <dbReference type="ARBA" id="ARBA00012493"/>
    </source>
</evidence>
<proteinExistence type="predicted"/>
<dbReference type="Pfam" id="PF00078">
    <property type="entry name" value="RVT_1"/>
    <property type="match status" value="1"/>
</dbReference>
<gene>
    <name evidence="11" type="primary">LOC128200156</name>
</gene>
<evidence type="ECO:0000259" key="9">
    <source>
        <dbReference type="PROSITE" id="PS50994"/>
    </source>
</evidence>
<keyword evidence="2" id="KW-0808">Transferase</keyword>
<dbReference type="InterPro" id="IPR050951">
    <property type="entry name" value="Retrovirus_Pol_polyprotein"/>
</dbReference>
<dbReference type="Gene3D" id="1.10.340.70">
    <property type="match status" value="1"/>
</dbReference>
<feature type="domain" description="Integrase catalytic" evidence="9">
    <location>
        <begin position="558"/>
        <end position="710"/>
    </location>
</feature>
<dbReference type="InterPro" id="IPR036397">
    <property type="entry name" value="RNaseH_sf"/>
</dbReference>
<dbReference type="Pfam" id="PF17921">
    <property type="entry name" value="Integrase_H2C2"/>
    <property type="match status" value="1"/>
</dbReference>
<dbReference type="InterPro" id="IPR043128">
    <property type="entry name" value="Rev_trsase/Diguanyl_cyclase"/>
</dbReference>
<evidence type="ECO:0000313" key="11">
    <source>
        <dbReference type="RefSeq" id="XP_052748553.1"/>
    </source>
</evidence>
<evidence type="ECO:0000256" key="2">
    <source>
        <dbReference type="ARBA" id="ARBA00022679"/>
    </source>
</evidence>
<organism evidence="10 11">
    <name type="scientific">Galleria mellonella</name>
    <name type="common">Greater wax moth</name>
    <dbReference type="NCBI Taxonomy" id="7137"/>
    <lineage>
        <taxon>Eukaryota</taxon>
        <taxon>Metazoa</taxon>
        <taxon>Ecdysozoa</taxon>
        <taxon>Arthropoda</taxon>
        <taxon>Hexapoda</taxon>
        <taxon>Insecta</taxon>
        <taxon>Pterygota</taxon>
        <taxon>Neoptera</taxon>
        <taxon>Endopterygota</taxon>
        <taxon>Lepidoptera</taxon>
        <taxon>Glossata</taxon>
        <taxon>Ditrysia</taxon>
        <taxon>Pyraloidea</taxon>
        <taxon>Pyralidae</taxon>
        <taxon>Galleriinae</taxon>
        <taxon>Galleria</taxon>
    </lineage>
</organism>
<evidence type="ECO:0000256" key="3">
    <source>
        <dbReference type="ARBA" id="ARBA00022695"/>
    </source>
</evidence>
<keyword evidence="7" id="KW-0695">RNA-directed DNA polymerase</keyword>
<dbReference type="Gene3D" id="3.30.70.270">
    <property type="match status" value="2"/>
</dbReference>
<dbReference type="Gene3D" id="3.30.420.10">
    <property type="entry name" value="Ribonuclease H-like superfamily/Ribonuclease H"/>
    <property type="match status" value="1"/>
</dbReference>
<keyword evidence="5" id="KW-0255">Endonuclease</keyword>
<dbReference type="InterPro" id="IPR041588">
    <property type="entry name" value="Integrase_H2C2"/>
</dbReference>
<dbReference type="CDD" id="cd09274">
    <property type="entry name" value="RNase_HI_RT_Ty3"/>
    <property type="match status" value="1"/>
</dbReference>
<name>A0ABM3MBR9_GALME</name>
<accession>A0ABM3MBR9</accession>
<evidence type="ECO:0000313" key="10">
    <source>
        <dbReference type="Proteomes" id="UP001652740"/>
    </source>
</evidence>
<dbReference type="InterPro" id="IPR041373">
    <property type="entry name" value="RT_RNaseH"/>
</dbReference>
<dbReference type="PANTHER" id="PTHR37984:SF5">
    <property type="entry name" value="PROTEIN NYNRIN-LIKE"/>
    <property type="match status" value="1"/>
</dbReference>
<dbReference type="Pfam" id="PF00665">
    <property type="entry name" value="rve"/>
    <property type="match status" value="1"/>
</dbReference>
<protein>
    <recommendedName>
        <fullName evidence="1">RNA-directed DNA polymerase</fullName>
        <ecNumber evidence="1">2.7.7.49</ecNumber>
    </recommendedName>
</protein>
<dbReference type="Gene3D" id="3.10.10.10">
    <property type="entry name" value="HIV Type 1 Reverse Transcriptase, subunit A, domain 1"/>
    <property type="match status" value="1"/>
</dbReference>
<dbReference type="PANTHER" id="PTHR37984">
    <property type="entry name" value="PROTEIN CBG26694"/>
    <property type="match status" value="1"/>
</dbReference>
<dbReference type="Pfam" id="PF17917">
    <property type="entry name" value="RT_RNaseH"/>
    <property type="match status" value="1"/>
</dbReference>
<evidence type="ECO:0000256" key="4">
    <source>
        <dbReference type="ARBA" id="ARBA00022722"/>
    </source>
</evidence>
<evidence type="ECO:0000256" key="6">
    <source>
        <dbReference type="ARBA" id="ARBA00022801"/>
    </source>
</evidence>
<dbReference type="PROSITE" id="PS50994">
    <property type="entry name" value="INTEGRASE"/>
    <property type="match status" value="1"/>
</dbReference>
<dbReference type="Proteomes" id="UP001652740">
    <property type="component" value="Unplaced"/>
</dbReference>
<keyword evidence="6" id="KW-0378">Hydrolase</keyword>
<reference evidence="11" key="1">
    <citation type="submission" date="2025-08" db="UniProtKB">
        <authorList>
            <consortium name="RefSeq"/>
        </authorList>
    </citation>
    <scope>IDENTIFICATION</scope>
    <source>
        <tissue evidence="11">Whole larvae</tissue>
    </source>
</reference>
<keyword evidence="10" id="KW-1185">Reference proteome</keyword>
<sequence>MLSAGVIEPVDHSDWATPLVIVHKADGSLRLCVDYKVTLNRVLLVDKYPVPKIEDLFARLSGSTIFSKLDLSQAYAQIRLSEDSTDLTVINTHRGLFKYKRLVYGLASSPGIFQRIIYNLLKDIPHVTIFFDDICIGGRTEEEHIKSLIAVLEKLKSHGLKIKKQKCNFFSKEIKYLGYIINKEGVRADPEKINPILKMRAPANVSELKSFLGMINFYGKFIKNLSSYLSSMYELLKKNNKKWVWLKCHQSAFERVKCLLSSSEVLAHYDASLPVMVTCDASAHGIGAVLSQSVPGGGGSGAERVVAYASRALTPAERNYSQIHKEALAIVFAVKKYHQYLYGRQFVLRTDHKPLVSIFGPRSGIPNMTASRLQRWALILSAYDFKIEYVSSENNTADALSRLIAAYKAEGEREEDSPEQTYLHFAADAFLLDYNDVRKETKRDPLLSRVLRYIREGWPTNNEIKELQPFFNRRNELYTELDCIMWGHRVVVPYKLQASVLQELHETHMGIVKTKSVARSYVWWPGVDEAVERQCAACATCAQVADAPRAHQTRSWPWPNKPWSRIHLDFLGPMGDVKYLVIVDACSKWVEAIKMKSTTASQVIYKLRDLFSRYGIPKQIVSDNGPPFSSEELMHFCKFNGIEHLFSAAYHPASNGAAENAVKLCKKVIKKAILQKVEPETALNRFLLMYRNTIHNTTGDSPAQLFLGRSIRTRLDCLRPDREKHVSTAQRKQELAARGTQRYFEVGDRVWYRQFGTKTKWGEGIILEKLGSTDYNIQTKDKSIKHRHIDQLKRHDIDTQTNGNTERKDSWLCPELLSLPIPGESEGSEGSRVPLAGRTASRAEWGSARERRLPVRYGLDEYVTIWNQT</sequence>
<dbReference type="SUPFAM" id="SSF56672">
    <property type="entry name" value="DNA/RNA polymerases"/>
    <property type="match status" value="1"/>
</dbReference>
<evidence type="ECO:0000256" key="7">
    <source>
        <dbReference type="ARBA" id="ARBA00022918"/>
    </source>
</evidence>
<dbReference type="SUPFAM" id="SSF53098">
    <property type="entry name" value="Ribonuclease H-like"/>
    <property type="match status" value="1"/>
</dbReference>
<dbReference type="InterPro" id="IPR000477">
    <property type="entry name" value="RT_dom"/>
</dbReference>
<evidence type="ECO:0000259" key="8">
    <source>
        <dbReference type="PROSITE" id="PS50878"/>
    </source>
</evidence>
<dbReference type="InterPro" id="IPR043502">
    <property type="entry name" value="DNA/RNA_pol_sf"/>
</dbReference>
<keyword evidence="4" id="KW-0540">Nuclease</keyword>
<evidence type="ECO:0000256" key="5">
    <source>
        <dbReference type="ARBA" id="ARBA00022759"/>
    </source>
</evidence>
<dbReference type="InterPro" id="IPR012337">
    <property type="entry name" value="RNaseH-like_sf"/>
</dbReference>
<dbReference type="EC" id="2.7.7.49" evidence="1"/>
<dbReference type="PROSITE" id="PS50878">
    <property type="entry name" value="RT_POL"/>
    <property type="match status" value="1"/>
</dbReference>
<dbReference type="CDD" id="cd01647">
    <property type="entry name" value="RT_LTR"/>
    <property type="match status" value="1"/>
</dbReference>
<dbReference type="GeneID" id="128200156"/>